<keyword evidence="1" id="KW-0614">Plasmid</keyword>
<dbReference type="KEGG" id="bthu:YBT1518_33966"/>
<dbReference type="RefSeq" id="WP_023523725.1">
    <property type="nucleotide sequence ID" value="NC_022876.1"/>
</dbReference>
<evidence type="ECO:0000313" key="2">
    <source>
        <dbReference type="Proteomes" id="UP000018566"/>
    </source>
</evidence>
<dbReference type="AlphaFoldDB" id="A0A9W3KL93"/>
<reference evidence="1 2" key="1">
    <citation type="submission" date="2013-05" db="EMBL/GenBank/DDBJ databases">
        <title>Complete genome sequence of Bacillus thuringiensis YBT-1518, a typical strain with high toxicity to nematode.</title>
        <authorList>
            <person name="Wang P."/>
            <person name="Zhang C."/>
            <person name="Guo M."/>
            <person name="Guo S."/>
            <person name="Zhu Y."/>
            <person name="Zheng J."/>
            <person name="Zhu L."/>
            <person name="Ruan L."/>
            <person name="Peng D."/>
            <person name="Sun M."/>
        </authorList>
    </citation>
    <scope>NUCLEOTIDE SEQUENCE [LARGE SCALE GENOMIC DNA]</scope>
    <source>
        <strain evidence="1 2">YBT-1518</strain>
        <plasmid evidence="1 2">pBMB0231</plasmid>
    </source>
</reference>
<sequence>MVSYVVYLTVVILAAFAIPFPTNEQLKEAEKVVKQYIYENQGVELLNISSGPTAEMFDHTIHVSGNAKGNPNQKFRVNLDQVKSTTDKVTRKSIHEICIANGREDTYQCEKVKIEE</sequence>
<evidence type="ECO:0000313" key="1">
    <source>
        <dbReference type="EMBL" id="AHA75478.1"/>
    </source>
</evidence>
<proteinExistence type="predicted"/>
<organism evidence="1 2">
    <name type="scientific">Bacillus thuringiensis YBT-1518</name>
    <dbReference type="NCBI Taxonomy" id="529122"/>
    <lineage>
        <taxon>Bacteria</taxon>
        <taxon>Bacillati</taxon>
        <taxon>Bacillota</taxon>
        <taxon>Bacilli</taxon>
        <taxon>Bacillales</taxon>
        <taxon>Bacillaceae</taxon>
        <taxon>Bacillus</taxon>
        <taxon>Bacillus cereus group</taxon>
    </lineage>
</organism>
<dbReference type="EMBL" id="CP005938">
    <property type="protein sequence ID" value="AHA75478.1"/>
    <property type="molecule type" value="Genomic_DNA"/>
</dbReference>
<gene>
    <name evidence="1" type="ORF">YBT1518_33966</name>
</gene>
<geneLocation type="plasmid" evidence="1 2">
    <name>pBMB0231</name>
</geneLocation>
<accession>A0A9W3KL93</accession>
<protein>
    <submittedName>
        <fullName evidence="1">Group-specific protein</fullName>
    </submittedName>
</protein>
<dbReference type="Proteomes" id="UP000018566">
    <property type="component" value="Plasmid pBMB0231"/>
</dbReference>
<name>A0A9W3KL93_BACTU</name>